<organism evidence="5">
    <name type="scientific">freshwater metagenome</name>
    <dbReference type="NCBI Taxonomy" id="449393"/>
    <lineage>
        <taxon>unclassified sequences</taxon>
        <taxon>metagenomes</taxon>
        <taxon>ecological metagenomes</taxon>
    </lineage>
</organism>
<dbReference type="Gene3D" id="1.10.10.10">
    <property type="entry name" value="Winged helix-like DNA-binding domain superfamily/Winged helix DNA-binding domain"/>
    <property type="match status" value="1"/>
</dbReference>
<dbReference type="EMBL" id="CAFBMX010000004">
    <property type="protein sequence ID" value="CAB4927761.1"/>
    <property type="molecule type" value="Genomic_DNA"/>
</dbReference>
<dbReference type="SUPFAM" id="SSF48008">
    <property type="entry name" value="GntR ligand-binding domain-like"/>
    <property type="match status" value="1"/>
</dbReference>
<evidence type="ECO:0000256" key="2">
    <source>
        <dbReference type="ARBA" id="ARBA00023125"/>
    </source>
</evidence>
<dbReference type="CDD" id="cd07377">
    <property type="entry name" value="WHTH_GntR"/>
    <property type="match status" value="1"/>
</dbReference>
<dbReference type="SUPFAM" id="SSF46785">
    <property type="entry name" value="Winged helix' DNA-binding domain"/>
    <property type="match status" value="1"/>
</dbReference>
<dbReference type="Pfam" id="PF07729">
    <property type="entry name" value="FCD"/>
    <property type="match status" value="1"/>
</dbReference>
<keyword evidence="2" id="KW-0238">DNA-binding</keyword>
<dbReference type="InterPro" id="IPR000524">
    <property type="entry name" value="Tscrpt_reg_HTH_GntR"/>
</dbReference>
<dbReference type="Gene3D" id="1.20.120.530">
    <property type="entry name" value="GntR ligand-binding domain-like"/>
    <property type="match status" value="1"/>
</dbReference>
<gene>
    <name evidence="5" type="ORF">UFOPK3674_00960</name>
</gene>
<dbReference type="PROSITE" id="PS50949">
    <property type="entry name" value="HTH_GNTR"/>
    <property type="match status" value="1"/>
</dbReference>
<dbReference type="GO" id="GO:0003677">
    <property type="term" value="F:DNA binding"/>
    <property type="evidence" value="ECO:0007669"/>
    <property type="project" value="UniProtKB-KW"/>
</dbReference>
<dbReference type="GO" id="GO:0003700">
    <property type="term" value="F:DNA-binding transcription factor activity"/>
    <property type="evidence" value="ECO:0007669"/>
    <property type="project" value="InterPro"/>
</dbReference>
<dbReference type="PANTHER" id="PTHR43537">
    <property type="entry name" value="TRANSCRIPTIONAL REGULATOR, GNTR FAMILY"/>
    <property type="match status" value="1"/>
</dbReference>
<proteinExistence type="predicted"/>
<keyword evidence="1" id="KW-0805">Transcription regulation</keyword>
<dbReference type="InterPro" id="IPR008920">
    <property type="entry name" value="TF_FadR/GntR_C"/>
</dbReference>
<dbReference type="SMART" id="SM00895">
    <property type="entry name" value="FCD"/>
    <property type="match status" value="1"/>
</dbReference>
<accession>A0A6J7IAY4</accession>
<evidence type="ECO:0000259" key="4">
    <source>
        <dbReference type="PROSITE" id="PS50949"/>
    </source>
</evidence>
<dbReference type="PRINTS" id="PR00035">
    <property type="entry name" value="HTHGNTR"/>
</dbReference>
<name>A0A6J7IAY4_9ZZZZ</name>
<dbReference type="SMART" id="SM00345">
    <property type="entry name" value="HTH_GNTR"/>
    <property type="match status" value="1"/>
</dbReference>
<dbReference type="PANTHER" id="PTHR43537:SF45">
    <property type="entry name" value="GNTR FAMILY REGULATORY PROTEIN"/>
    <property type="match status" value="1"/>
</dbReference>
<feature type="domain" description="HTH gntR-type" evidence="4">
    <location>
        <begin position="1"/>
        <end position="62"/>
    </location>
</feature>
<dbReference type="InterPro" id="IPR036390">
    <property type="entry name" value="WH_DNA-bd_sf"/>
</dbReference>
<keyword evidence="3" id="KW-0804">Transcription</keyword>
<sequence>MYAALRAAIVAAEFEPGQRLSENELAAQLGVSRTPVREALARLRDDRLVDIVPQLGTFVTPISVAAVMDAQFVREALECAAVRLAAQRADAADVARLRAIIARQRAVDSPEAFLKLDDELHAELCALSGHGVAWTITLRANGHLDRIRRLSLPQPRYLPQMIDEHEQVVDAIAASNPDAAEAALRHHLRMVLSELPGIRHDRPGYFEDHG</sequence>
<evidence type="ECO:0000256" key="1">
    <source>
        <dbReference type="ARBA" id="ARBA00023015"/>
    </source>
</evidence>
<reference evidence="5" key="1">
    <citation type="submission" date="2020-05" db="EMBL/GenBank/DDBJ databases">
        <authorList>
            <person name="Chiriac C."/>
            <person name="Salcher M."/>
            <person name="Ghai R."/>
            <person name="Kavagutti S V."/>
        </authorList>
    </citation>
    <scope>NUCLEOTIDE SEQUENCE</scope>
</reference>
<evidence type="ECO:0000313" key="5">
    <source>
        <dbReference type="EMBL" id="CAB4927761.1"/>
    </source>
</evidence>
<dbReference type="InterPro" id="IPR011711">
    <property type="entry name" value="GntR_C"/>
</dbReference>
<dbReference type="InterPro" id="IPR036388">
    <property type="entry name" value="WH-like_DNA-bd_sf"/>
</dbReference>
<protein>
    <submittedName>
        <fullName evidence="5">Unannotated protein</fullName>
    </submittedName>
</protein>
<dbReference type="AlphaFoldDB" id="A0A6J7IAY4"/>
<dbReference type="Pfam" id="PF00392">
    <property type="entry name" value="GntR"/>
    <property type="match status" value="1"/>
</dbReference>
<evidence type="ECO:0000256" key="3">
    <source>
        <dbReference type="ARBA" id="ARBA00023163"/>
    </source>
</evidence>